<dbReference type="PANTHER" id="PTHR45937:SF1">
    <property type="entry name" value="ASPARAGINE SYNTHETASE DOMAIN-CONTAINING PROTEIN 1"/>
    <property type="match status" value="1"/>
</dbReference>
<dbReference type="SUPFAM" id="SSF52402">
    <property type="entry name" value="Adenine nucleotide alpha hydrolases-like"/>
    <property type="match status" value="1"/>
</dbReference>
<organism evidence="5 6">
    <name type="scientific">Neodothiora populina</name>
    <dbReference type="NCBI Taxonomy" id="2781224"/>
    <lineage>
        <taxon>Eukaryota</taxon>
        <taxon>Fungi</taxon>
        <taxon>Dikarya</taxon>
        <taxon>Ascomycota</taxon>
        <taxon>Pezizomycotina</taxon>
        <taxon>Dothideomycetes</taxon>
        <taxon>Dothideomycetidae</taxon>
        <taxon>Dothideales</taxon>
        <taxon>Dothioraceae</taxon>
        <taxon>Neodothiora</taxon>
    </lineage>
</organism>
<dbReference type="InterPro" id="IPR017932">
    <property type="entry name" value="GATase_2_dom"/>
</dbReference>
<keyword evidence="1" id="KW-0028">Amino-acid biosynthesis</keyword>
<comment type="caution">
    <text evidence="5">The sequence shown here is derived from an EMBL/GenBank/DDBJ whole genome shotgun (WGS) entry which is preliminary data.</text>
</comment>
<evidence type="ECO:0000256" key="3">
    <source>
        <dbReference type="ARBA" id="ARBA00022962"/>
    </source>
</evidence>
<evidence type="ECO:0000313" key="6">
    <source>
        <dbReference type="Proteomes" id="UP001562354"/>
    </source>
</evidence>
<evidence type="ECO:0000256" key="2">
    <source>
        <dbReference type="ARBA" id="ARBA00022888"/>
    </source>
</evidence>
<dbReference type="GeneID" id="95979326"/>
<evidence type="ECO:0000256" key="1">
    <source>
        <dbReference type="ARBA" id="ARBA00022605"/>
    </source>
</evidence>
<keyword evidence="6" id="KW-1185">Reference proteome</keyword>
<feature type="domain" description="Glutamine amidotransferase type-2" evidence="4">
    <location>
        <begin position="2"/>
        <end position="212"/>
    </location>
</feature>
<dbReference type="PANTHER" id="PTHR45937">
    <property type="entry name" value="ASPARAGINE SYNTHETASE DOMAIN-CONTAINING PROTEIN 1"/>
    <property type="match status" value="1"/>
</dbReference>
<dbReference type="InterPro" id="IPR051857">
    <property type="entry name" value="Asn_synthetase_domain"/>
</dbReference>
<sequence>MCGIHLTLSTEDYILPSAKTCELLHRRGPDAVRELKRTCTIDDNGRQSKVFITCYSTVLALRGPQVVPQPITSSSSEGALSHCDDFLCWNGEAFKINDHPVTGNDSETVFNLLSNNGQSSLVPAPVDHLDAAEATAAIKGPYAFAFYHSARSEISFARDPLGRRALMSRYDDHGNFYLSSIVDSRAEPGWQEVEADGVYSIHLPTFFQVASKGEVSLPKHVPYVAGWGPLSALNEGQPAGGPPETPIRPQSCAPLSSLSASVSQIELLLRQSLSTRLTTIPPCASENIRNAAHDPARLAILFSGGLDCTLLARIANDFVPGDEPIDLLNVAFENPRVHKGPKSADEAETYSPYELCPDRITGRASVEELRTGCPDRQWRFIAINIPYQETLTHRAEIVALIHPHNTEMDLSIACALYFAARGHGMLTDLSSDEPPVSYTTEARVLLSGLGADELFGGYQRHAIAFDKHGLSGLLEELNLDIGRLGKRNLGRDDRVLSNWARETRFPFLDEDLVDWAVKSDVWERCDFGAQPSFGPDAEIDGSINLEPGKKVLRCLAWKLGMAKVASEKKRAIQFGARTAKMEVGRVKGTQLLS</sequence>
<evidence type="ECO:0000259" key="4">
    <source>
        <dbReference type="PROSITE" id="PS51278"/>
    </source>
</evidence>
<dbReference type="PROSITE" id="PS51278">
    <property type="entry name" value="GATASE_TYPE_2"/>
    <property type="match status" value="1"/>
</dbReference>
<dbReference type="RefSeq" id="XP_069203269.1">
    <property type="nucleotide sequence ID" value="XM_069345443.1"/>
</dbReference>
<dbReference type="InterPro" id="IPR001962">
    <property type="entry name" value="Asn_synthase"/>
</dbReference>
<dbReference type="Gene3D" id="3.60.20.10">
    <property type="entry name" value="Glutamine Phosphoribosylpyrophosphate, subunit 1, domain 1"/>
    <property type="match status" value="1"/>
</dbReference>
<keyword evidence="3" id="KW-0315">Glutamine amidotransferase</keyword>
<proteinExistence type="predicted"/>
<accession>A0ABR3PLN1</accession>
<protein>
    <recommendedName>
        <fullName evidence="4">Glutamine amidotransferase type-2 domain-containing protein</fullName>
    </recommendedName>
</protein>
<name>A0ABR3PLN1_9PEZI</name>
<dbReference type="SUPFAM" id="SSF56235">
    <property type="entry name" value="N-terminal nucleophile aminohydrolases (Ntn hydrolases)"/>
    <property type="match status" value="1"/>
</dbReference>
<dbReference type="Gene3D" id="3.40.50.620">
    <property type="entry name" value="HUPs"/>
    <property type="match status" value="1"/>
</dbReference>
<dbReference type="InterPro" id="IPR029055">
    <property type="entry name" value="Ntn_hydrolases_N"/>
</dbReference>
<dbReference type="CDD" id="cd01991">
    <property type="entry name" value="Asn_synthase_B_C"/>
    <property type="match status" value="1"/>
</dbReference>
<evidence type="ECO:0000313" key="5">
    <source>
        <dbReference type="EMBL" id="KAL1306997.1"/>
    </source>
</evidence>
<reference evidence="5 6" key="1">
    <citation type="submission" date="2024-07" db="EMBL/GenBank/DDBJ databases">
        <title>Draft sequence of the Neodothiora populina.</title>
        <authorList>
            <person name="Drown D.D."/>
            <person name="Schuette U.S."/>
            <person name="Buechlein A.B."/>
            <person name="Rusch D.R."/>
            <person name="Winton L.W."/>
            <person name="Adams G.A."/>
        </authorList>
    </citation>
    <scope>NUCLEOTIDE SEQUENCE [LARGE SCALE GENOMIC DNA]</scope>
    <source>
        <strain evidence="5 6">CPC 39397</strain>
    </source>
</reference>
<dbReference type="EMBL" id="JBFMKM010000004">
    <property type="protein sequence ID" value="KAL1306997.1"/>
    <property type="molecule type" value="Genomic_DNA"/>
</dbReference>
<dbReference type="InterPro" id="IPR014729">
    <property type="entry name" value="Rossmann-like_a/b/a_fold"/>
</dbReference>
<gene>
    <name evidence="5" type="ORF">AAFC00_005627</name>
</gene>
<keyword evidence="2" id="KW-0061">Asparagine biosynthesis</keyword>
<dbReference type="Proteomes" id="UP001562354">
    <property type="component" value="Unassembled WGS sequence"/>
</dbReference>